<name>A0ABR4R1B1_9BORD</name>
<dbReference type="RefSeq" id="WP_155271626.1">
    <property type="nucleotide sequence ID" value="NZ_JHEM01000014.1"/>
</dbReference>
<evidence type="ECO:0000313" key="3">
    <source>
        <dbReference type="Proteomes" id="UP000025748"/>
    </source>
</evidence>
<gene>
    <name evidence="2" type="ORF">L544_2220</name>
</gene>
<accession>A0ABR4R1B1</accession>
<evidence type="ECO:0000256" key="1">
    <source>
        <dbReference type="SAM" id="MobiDB-lite"/>
    </source>
</evidence>
<organism evidence="2 3">
    <name type="scientific">Bordetella hinzii OH87 BAL007II</name>
    <dbReference type="NCBI Taxonomy" id="1331262"/>
    <lineage>
        <taxon>Bacteria</taxon>
        <taxon>Pseudomonadati</taxon>
        <taxon>Pseudomonadota</taxon>
        <taxon>Betaproteobacteria</taxon>
        <taxon>Burkholderiales</taxon>
        <taxon>Alcaligenaceae</taxon>
        <taxon>Bordetella</taxon>
    </lineage>
</organism>
<dbReference type="EMBL" id="JHEM01000014">
    <property type="protein sequence ID" value="KCB24372.1"/>
    <property type="molecule type" value="Genomic_DNA"/>
</dbReference>
<evidence type="ECO:0000313" key="2">
    <source>
        <dbReference type="EMBL" id="KCB24372.1"/>
    </source>
</evidence>
<reference evidence="2 3" key="1">
    <citation type="submission" date="2014-03" db="EMBL/GenBank/DDBJ databases">
        <title>Genome sequence of Bordetella hinzii.</title>
        <authorList>
            <person name="Register K."/>
            <person name="Harvill E."/>
            <person name="Goodfield L.L."/>
            <person name="Ivanov Y.V."/>
            <person name="Meyer J.A."/>
            <person name="Muse S.J."/>
            <person name="Jacobs N."/>
            <person name="Bendor L."/>
            <person name="Smallridge W.E."/>
            <person name="Brinkac L.M."/>
            <person name="Sanka R."/>
            <person name="Kim M."/>
            <person name="Losada L."/>
        </authorList>
    </citation>
    <scope>NUCLEOTIDE SEQUENCE [LARGE SCALE GENOMIC DNA]</scope>
    <source>
        <strain evidence="2 3">OH87 BAL007II</strain>
    </source>
</reference>
<sequence>MRSEAIYPRAPQAGGEVAASTPEQFSRHLGEEMARCAKVIKASDMPAE</sequence>
<dbReference type="Proteomes" id="UP000025748">
    <property type="component" value="Unassembled WGS sequence"/>
</dbReference>
<keyword evidence="3" id="KW-1185">Reference proteome</keyword>
<proteinExistence type="predicted"/>
<protein>
    <submittedName>
        <fullName evidence="2">Uncharacterized protein</fullName>
    </submittedName>
</protein>
<feature type="region of interest" description="Disordered" evidence="1">
    <location>
        <begin position="1"/>
        <end position="24"/>
    </location>
</feature>
<comment type="caution">
    <text evidence="2">The sequence shown here is derived from an EMBL/GenBank/DDBJ whole genome shotgun (WGS) entry which is preliminary data.</text>
</comment>